<feature type="compositionally biased region" description="Basic and acidic residues" evidence="1">
    <location>
        <begin position="1"/>
        <end position="14"/>
    </location>
</feature>
<name>A0AAE6W137_9BACT</name>
<gene>
    <name evidence="2" type="ORF">DMI76_00190</name>
</gene>
<proteinExistence type="predicted"/>
<dbReference type="AlphaFoldDB" id="A0AAE6W137"/>
<accession>A0AAE6W137</accession>
<feature type="region of interest" description="Disordered" evidence="1">
    <location>
        <begin position="1"/>
        <end position="26"/>
    </location>
</feature>
<organism evidence="2 3">
    <name type="scientific">Akkermansia massiliensis</name>
    <dbReference type="NCBI Taxonomy" id="2927224"/>
    <lineage>
        <taxon>Bacteria</taxon>
        <taxon>Pseudomonadati</taxon>
        <taxon>Verrucomicrobiota</taxon>
        <taxon>Verrucomicrobiia</taxon>
        <taxon>Verrucomicrobiales</taxon>
        <taxon>Akkermansiaceae</taxon>
        <taxon>Akkermansia</taxon>
    </lineage>
</organism>
<evidence type="ECO:0000313" key="2">
    <source>
        <dbReference type="EMBL" id="QHV61890.1"/>
    </source>
</evidence>
<sequence>MLEHGTKTAAELKEQQNAAFPEVKPEQPEKAAWHLPVLPAPSTEPSVLFKRYGSMALFR</sequence>
<dbReference type="Proteomes" id="UP000642553">
    <property type="component" value="Chromosome"/>
</dbReference>
<evidence type="ECO:0000256" key="1">
    <source>
        <dbReference type="SAM" id="MobiDB-lite"/>
    </source>
</evidence>
<evidence type="ECO:0000313" key="3">
    <source>
        <dbReference type="Proteomes" id="UP000642553"/>
    </source>
</evidence>
<protein>
    <submittedName>
        <fullName evidence="2">Uncharacterized protein</fullName>
    </submittedName>
</protein>
<reference evidence="2" key="1">
    <citation type="submission" date="2018-05" db="EMBL/GenBank/DDBJ databases">
        <title>Complete genome sequnece of Akkermansia muciniphila EB-AMDK-40.</title>
        <authorList>
            <person name="Nam Y.-D."/>
            <person name="Chung W.-H."/>
            <person name="Park Y.S."/>
            <person name="Kang J."/>
        </authorList>
    </citation>
    <scope>NUCLEOTIDE SEQUENCE</scope>
    <source>
        <strain evidence="2">EB-AMDK-40</strain>
    </source>
</reference>
<dbReference type="EMBL" id="CP029701">
    <property type="protein sequence ID" value="QHV61890.1"/>
    <property type="molecule type" value="Genomic_DNA"/>
</dbReference>